<dbReference type="Gene3D" id="3.30.70.270">
    <property type="match status" value="1"/>
</dbReference>
<sequence>MVMGCQEAPCDIRKLCGELHKLGCGNDPSWLAVLLFVRNLLRQFTIFDDSRKKSLQEYVFSELARRDPSAEHLKRLLGGLELFLTDHLPMAAVKDQLENEKAASKSLAQSITAFLEETLTSEKERSKLVGRFGRETLDTLAGGEDPAVMIPKLRTLVGNMLAHYREEAQAWERKAQQLEKIIQVDPLLAPLHNRRSLEEHLRAAVARAEAEGAPLTAMMIDVDNFKTAINDAYGHVVGDDVLRTLAKIIDVHAGRHGWFAARYGGDELVLVCDLDGDDAQFHADAIRLAVQNYEFRPRVDGKLADAPIRFTVSIGVAAFVPGMSGDDLIAAADAAMYQVKSGGRNNVARFEQPAA</sequence>
<protein>
    <recommendedName>
        <fullName evidence="1">diguanylate cyclase</fullName>
        <ecNumber evidence="1">2.7.7.65</ecNumber>
    </recommendedName>
</protein>
<dbReference type="PROSITE" id="PS50887">
    <property type="entry name" value="GGDEF"/>
    <property type="match status" value="1"/>
</dbReference>
<dbReference type="PANTHER" id="PTHR45138">
    <property type="entry name" value="REGULATORY COMPONENTS OF SENSORY TRANSDUCTION SYSTEM"/>
    <property type="match status" value="1"/>
</dbReference>
<dbReference type="AlphaFoldDB" id="A0A4P6HVH0"/>
<dbReference type="EC" id="2.7.7.65" evidence="1"/>
<dbReference type="RefSeq" id="WP_129355891.1">
    <property type="nucleotide sequence ID" value="NZ_CP026538.1"/>
</dbReference>
<dbReference type="SUPFAM" id="SSF55073">
    <property type="entry name" value="Nucleotide cyclase"/>
    <property type="match status" value="1"/>
</dbReference>
<dbReference type="InterPro" id="IPR000160">
    <property type="entry name" value="GGDEF_dom"/>
</dbReference>
<proteinExistence type="predicted"/>
<dbReference type="OrthoDB" id="9779960at2"/>
<evidence type="ECO:0000313" key="4">
    <source>
        <dbReference type="EMBL" id="QAZ69518.1"/>
    </source>
</evidence>
<dbReference type="GO" id="GO:0052621">
    <property type="term" value="F:diguanylate cyclase activity"/>
    <property type="evidence" value="ECO:0007669"/>
    <property type="project" value="UniProtKB-EC"/>
</dbReference>
<accession>A0A4P6HVH0</accession>
<dbReference type="InterPro" id="IPR050469">
    <property type="entry name" value="Diguanylate_Cyclase"/>
</dbReference>
<comment type="catalytic activity">
    <reaction evidence="2">
        <text>2 GTP = 3',3'-c-di-GMP + 2 diphosphate</text>
        <dbReference type="Rhea" id="RHEA:24898"/>
        <dbReference type="ChEBI" id="CHEBI:33019"/>
        <dbReference type="ChEBI" id="CHEBI:37565"/>
        <dbReference type="ChEBI" id="CHEBI:58805"/>
        <dbReference type="EC" id="2.7.7.65"/>
    </reaction>
</comment>
<evidence type="ECO:0000313" key="5">
    <source>
        <dbReference type="Proteomes" id="UP000293296"/>
    </source>
</evidence>
<reference evidence="4 5" key="1">
    <citation type="submission" date="2018-02" db="EMBL/GenBank/DDBJ databases">
        <title>Genome sequence of Desulfovibrio carbinolicus DSM 3852.</title>
        <authorList>
            <person name="Wilbanks E."/>
            <person name="Skennerton C.T."/>
            <person name="Orphan V.J."/>
        </authorList>
    </citation>
    <scope>NUCLEOTIDE SEQUENCE [LARGE SCALE GENOMIC DNA]</scope>
    <source>
        <strain evidence="4 5">DSM 3852</strain>
    </source>
</reference>
<dbReference type="KEGG" id="dcb:C3Y92_13185"/>
<dbReference type="EMBL" id="CP026538">
    <property type="protein sequence ID" value="QAZ69518.1"/>
    <property type="molecule type" value="Genomic_DNA"/>
</dbReference>
<evidence type="ECO:0000256" key="2">
    <source>
        <dbReference type="ARBA" id="ARBA00034247"/>
    </source>
</evidence>
<feature type="domain" description="GGDEF" evidence="3">
    <location>
        <begin position="213"/>
        <end position="352"/>
    </location>
</feature>
<name>A0A4P6HVH0_9BACT</name>
<evidence type="ECO:0000256" key="1">
    <source>
        <dbReference type="ARBA" id="ARBA00012528"/>
    </source>
</evidence>
<evidence type="ECO:0000259" key="3">
    <source>
        <dbReference type="PROSITE" id="PS50887"/>
    </source>
</evidence>
<organism evidence="4 5">
    <name type="scientific">Solidesulfovibrio carbinolicus</name>
    <dbReference type="NCBI Taxonomy" id="296842"/>
    <lineage>
        <taxon>Bacteria</taxon>
        <taxon>Pseudomonadati</taxon>
        <taxon>Thermodesulfobacteriota</taxon>
        <taxon>Desulfovibrionia</taxon>
        <taxon>Desulfovibrionales</taxon>
        <taxon>Desulfovibrionaceae</taxon>
        <taxon>Solidesulfovibrio</taxon>
    </lineage>
</organism>
<dbReference type="NCBIfam" id="TIGR00254">
    <property type="entry name" value="GGDEF"/>
    <property type="match status" value="1"/>
</dbReference>
<dbReference type="Proteomes" id="UP000293296">
    <property type="component" value="Chromosome"/>
</dbReference>
<dbReference type="PANTHER" id="PTHR45138:SF9">
    <property type="entry name" value="DIGUANYLATE CYCLASE DGCM-RELATED"/>
    <property type="match status" value="1"/>
</dbReference>
<dbReference type="InterPro" id="IPR029787">
    <property type="entry name" value="Nucleotide_cyclase"/>
</dbReference>
<dbReference type="InterPro" id="IPR043128">
    <property type="entry name" value="Rev_trsase/Diguanyl_cyclase"/>
</dbReference>
<keyword evidence="5" id="KW-1185">Reference proteome</keyword>
<gene>
    <name evidence="4" type="ORF">C3Y92_13185</name>
</gene>
<dbReference type="CDD" id="cd01949">
    <property type="entry name" value="GGDEF"/>
    <property type="match status" value="1"/>
</dbReference>
<dbReference type="Pfam" id="PF00990">
    <property type="entry name" value="GGDEF"/>
    <property type="match status" value="1"/>
</dbReference>
<dbReference type="SMART" id="SM00267">
    <property type="entry name" value="GGDEF"/>
    <property type="match status" value="1"/>
</dbReference>